<evidence type="ECO:0000256" key="1">
    <source>
        <dbReference type="SAM" id="MobiDB-lite"/>
    </source>
</evidence>
<evidence type="ECO:0000313" key="2">
    <source>
        <dbReference type="EMBL" id="PKI76757.1"/>
    </source>
</evidence>
<proteinExistence type="predicted"/>
<gene>
    <name evidence="2" type="ORF">CRG98_002743</name>
</gene>
<dbReference type="Proteomes" id="UP000233551">
    <property type="component" value="Unassembled WGS sequence"/>
</dbReference>
<protein>
    <submittedName>
        <fullName evidence="2">Uncharacterized protein</fullName>
    </submittedName>
</protein>
<dbReference type="EMBL" id="PGOL01000108">
    <property type="protein sequence ID" value="PKI76757.1"/>
    <property type="molecule type" value="Genomic_DNA"/>
</dbReference>
<keyword evidence="3" id="KW-1185">Reference proteome</keyword>
<comment type="caution">
    <text evidence="2">The sequence shown here is derived from an EMBL/GenBank/DDBJ whole genome shotgun (WGS) entry which is preliminary data.</text>
</comment>
<dbReference type="AlphaFoldDB" id="A0A2I0L7T4"/>
<organism evidence="2 3">
    <name type="scientific">Punica granatum</name>
    <name type="common">Pomegranate</name>
    <dbReference type="NCBI Taxonomy" id="22663"/>
    <lineage>
        <taxon>Eukaryota</taxon>
        <taxon>Viridiplantae</taxon>
        <taxon>Streptophyta</taxon>
        <taxon>Embryophyta</taxon>
        <taxon>Tracheophyta</taxon>
        <taxon>Spermatophyta</taxon>
        <taxon>Magnoliopsida</taxon>
        <taxon>eudicotyledons</taxon>
        <taxon>Gunneridae</taxon>
        <taxon>Pentapetalae</taxon>
        <taxon>rosids</taxon>
        <taxon>malvids</taxon>
        <taxon>Myrtales</taxon>
        <taxon>Lythraceae</taxon>
        <taxon>Punica</taxon>
    </lineage>
</organism>
<name>A0A2I0L7T4_PUNGR</name>
<reference evidence="2 3" key="1">
    <citation type="submission" date="2017-11" db="EMBL/GenBank/DDBJ databases">
        <title>De-novo sequencing of pomegranate (Punica granatum L.) genome.</title>
        <authorList>
            <person name="Akparov Z."/>
            <person name="Amiraslanov A."/>
            <person name="Hajiyeva S."/>
            <person name="Abbasov M."/>
            <person name="Kaur K."/>
            <person name="Hamwieh A."/>
            <person name="Solovyev V."/>
            <person name="Salamov A."/>
            <person name="Braich B."/>
            <person name="Kosarev P."/>
            <person name="Mahmoud A."/>
            <person name="Hajiyev E."/>
            <person name="Babayeva S."/>
            <person name="Izzatullayeva V."/>
            <person name="Mammadov A."/>
            <person name="Mammadov A."/>
            <person name="Sharifova S."/>
            <person name="Ojaghi J."/>
            <person name="Eynullazada K."/>
            <person name="Bayramov B."/>
            <person name="Abdulazimova A."/>
            <person name="Shahmuradov I."/>
        </authorList>
    </citation>
    <scope>NUCLEOTIDE SEQUENCE [LARGE SCALE GENOMIC DNA]</scope>
    <source>
        <strain evidence="3">cv. AG2017</strain>
        <tissue evidence="2">Leaf</tissue>
    </source>
</reference>
<accession>A0A2I0L7T4</accession>
<sequence>MGVGCEQDDDDNKWSTLLGFCFVRVDGTEEDASAFLLVPPQADFFICRDVCGVHPSACAPKLRVRFEFEPTCWFAPGFMHPVYAFDVFFKHRAIRFTTTCVSTAMRVGLIHHVHRIHTKFRSSLCKILDSKSFPAQFAVSGNNPTYDRKCSIEGRSQLAYTSWTRSWKPIELLPPNRPSPSSPSSATLKLERLGTLNRASA</sequence>
<feature type="region of interest" description="Disordered" evidence="1">
    <location>
        <begin position="174"/>
        <end position="201"/>
    </location>
</feature>
<evidence type="ECO:0000313" key="3">
    <source>
        <dbReference type="Proteomes" id="UP000233551"/>
    </source>
</evidence>